<evidence type="ECO:0000259" key="1">
    <source>
        <dbReference type="Pfam" id="PF00903"/>
    </source>
</evidence>
<proteinExistence type="predicted"/>
<dbReference type="PANTHER" id="PTHR33990:SF1">
    <property type="entry name" value="PROTEIN YJDN"/>
    <property type="match status" value="1"/>
</dbReference>
<dbReference type="OrthoDB" id="9795306at2"/>
<dbReference type="InterPro" id="IPR029068">
    <property type="entry name" value="Glyas_Bleomycin-R_OHBP_Dase"/>
</dbReference>
<dbReference type="AlphaFoldDB" id="A0A0D0GPY2"/>
<accession>A0A0D0GPY2</accession>
<dbReference type="Proteomes" id="UP000032049">
    <property type="component" value="Unassembled WGS sequence"/>
</dbReference>
<dbReference type="InterPro" id="IPR028973">
    <property type="entry name" value="PhnB-like"/>
</dbReference>
<evidence type="ECO:0000313" key="2">
    <source>
        <dbReference type="EMBL" id="KIO76586.1"/>
    </source>
</evidence>
<name>A0A0D0GPY2_9SPHI</name>
<protein>
    <submittedName>
        <fullName evidence="2">Glyoxalase</fullName>
    </submittedName>
</protein>
<dbReference type="InterPro" id="IPR004360">
    <property type="entry name" value="Glyas_Fos-R_dOase_dom"/>
</dbReference>
<dbReference type="Pfam" id="PF00903">
    <property type="entry name" value="Glyoxalase"/>
    <property type="match status" value="1"/>
</dbReference>
<reference evidence="2 3" key="1">
    <citation type="submission" date="2015-01" db="EMBL/GenBank/DDBJ databases">
        <title>Draft genome sequence of Pedobacter sp. NL19 isolated from sludge of an effluent treatment pond in an abandoned uranium mine.</title>
        <authorList>
            <person name="Santos T."/>
            <person name="Caetano T."/>
            <person name="Covas C."/>
            <person name="Cruz A."/>
            <person name="Mendo S."/>
        </authorList>
    </citation>
    <scope>NUCLEOTIDE SEQUENCE [LARGE SCALE GENOMIC DNA]</scope>
    <source>
        <strain evidence="2 3">NL19</strain>
    </source>
</reference>
<comment type="caution">
    <text evidence="2">The sequence shown here is derived from an EMBL/GenBank/DDBJ whole genome shotgun (WGS) entry which is preliminary data.</text>
</comment>
<gene>
    <name evidence="2" type="ORF">TH53_14180</name>
</gene>
<dbReference type="STRING" id="1503925.TH53_14180"/>
<dbReference type="EMBL" id="JXRA01000059">
    <property type="protein sequence ID" value="KIO76586.1"/>
    <property type="molecule type" value="Genomic_DNA"/>
</dbReference>
<dbReference type="SUPFAM" id="SSF54593">
    <property type="entry name" value="Glyoxalase/Bleomycin resistance protein/Dihydroxybiphenyl dioxygenase"/>
    <property type="match status" value="1"/>
</dbReference>
<feature type="domain" description="Glyoxalase/fosfomycin resistance/dioxygenase" evidence="1">
    <location>
        <begin position="10"/>
        <end position="134"/>
    </location>
</feature>
<dbReference type="CDD" id="cd06588">
    <property type="entry name" value="PhnB_like"/>
    <property type="match status" value="1"/>
</dbReference>
<keyword evidence="3" id="KW-1185">Reference proteome</keyword>
<dbReference type="RefSeq" id="WP_041882874.1">
    <property type="nucleotide sequence ID" value="NZ_CP157278.1"/>
</dbReference>
<sequence>MAAVNPYLNFGGNTEEVFNFYKSVFGGEFEVLARFGEMPEEYQTDKSQSAKIMHVSLPIGGGSVLMGSDRPESYGAITKGDNFYVSIQADSEAEATKLFNGLSAGGQVVMPLEKSFWGAFFGMFNDKFGVQWMINFDYNKK</sequence>
<dbReference type="Gene3D" id="3.10.180.10">
    <property type="entry name" value="2,3-Dihydroxybiphenyl 1,2-Dioxygenase, domain 1"/>
    <property type="match status" value="1"/>
</dbReference>
<evidence type="ECO:0000313" key="3">
    <source>
        <dbReference type="Proteomes" id="UP000032049"/>
    </source>
</evidence>
<dbReference type="PANTHER" id="PTHR33990">
    <property type="entry name" value="PROTEIN YJDN-RELATED"/>
    <property type="match status" value="1"/>
</dbReference>
<organism evidence="2 3">
    <name type="scientific">Pedobacter lusitanus</name>
    <dbReference type="NCBI Taxonomy" id="1503925"/>
    <lineage>
        <taxon>Bacteria</taxon>
        <taxon>Pseudomonadati</taxon>
        <taxon>Bacteroidota</taxon>
        <taxon>Sphingobacteriia</taxon>
        <taxon>Sphingobacteriales</taxon>
        <taxon>Sphingobacteriaceae</taxon>
        <taxon>Pedobacter</taxon>
    </lineage>
</organism>